<feature type="compositionally biased region" description="Low complexity" evidence="1">
    <location>
        <begin position="1"/>
        <end position="21"/>
    </location>
</feature>
<sequence>MAVESPSLPHSSAPAAAAPEPTSDEQIAAATASVRKTVGRVGSLDVRLEVSQFVDPVALETRRSPCRCPGTSSGSCVPPWRGLRGRAPLPPLTLARALHWAPSPWVFCGLCGDTMQPEAAPRASALGRGQFAAPARGEVLRGSAGPAERVRAAWAWARGRGCCPSRGAAEHGV</sequence>
<evidence type="ECO:0000313" key="2">
    <source>
        <dbReference type="EMBL" id="CAK0818597.1"/>
    </source>
</evidence>
<reference evidence="2" key="1">
    <citation type="submission" date="2023-10" db="EMBL/GenBank/DDBJ databases">
        <authorList>
            <person name="Chen Y."/>
            <person name="Shah S."/>
            <person name="Dougan E. K."/>
            <person name="Thang M."/>
            <person name="Chan C."/>
        </authorList>
    </citation>
    <scope>NUCLEOTIDE SEQUENCE [LARGE SCALE GENOMIC DNA]</scope>
</reference>
<feature type="region of interest" description="Disordered" evidence="1">
    <location>
        <begin position="1"/>
        <end position="26"/>
    </location>
</feature>
<name>A0ABN9RHN0_9DINO</name>
<keyword evidence="3" id="KW-1185">Reference proteome</keyword>
<comment type="caution">
    <text evidence="2">The sequence shown here is derived from an EMBL/GenBank/DDBJ whole genome shotgun (WGS) entry which is preliminary data.</text>
</comment>
<accession>A0ABN9RHN0</accession>
<protein>
    <submittedName>
        <fullName evidence="2">Uncharacterized protein</fullName>
    </submittedName>
</protein>
<evidence type="ECO:0000256" key="1">
    <source>
        <dbReference type="SAM" id="MobiDB-lite"/>
    </source>
</evidence>
<organism evidence="2 3">
    <name type="scientific">Prorocentrum cordatum</name>
    <dbReference type="NCBI Taxonomy" id="2364126"/>
    <lineage>
        <taxon>Eukaryota</taxon>
        <taxon>Sar</taxon>
        <taxon>Alveolata</taxon>
        <taxon>Dinophyceae</taxon>
        <taxon>Prorocentrales</taxon>
        <taxon>Prorocentraceae</taxon>
        <taxon>Prorocentrum</taxon>
    </lineage>
</organism>
<dbReference type="EMBL" id="CAUYUJ010006769">
    <property type="protein sequence ID" value="CAK0818597.1"/>
    <property type="molecule type" value="Genomic_DNA"/>
</dbReference>
<evidence type="ECO:0000313" key="3">
    <source>
        <dbReference type="Proteomes" id="UP001189429"/>
    </source>
</evidence>
<proteinExistence type="predicted"/>
<dbReference type="Proteomes" id="UP001189429">
    <property type="component" value="Unassembled WGS sequence"/>
</dbReference>
<gene>
    <name evidence="2" type="ORF">PCOR1329_LOCUS20811</name>
</gene>